<dbReference type="GeneID" id="20216193"/>
<dbReference type="Pfam" id="PF13499">
    <property type="entry name" value="EF-hand_7"/>
    <property type="match status" value="1"/>
</dbReference>
<dbReference type="RefSeq" id="XP_009021680.1">
    <property type="nucleotide sequence ID" value="XM_009023432.1"/>
</dbReference>
<sequence length="207" mass="23986">MAATKRMNKELVTKYSDLQLKSSDLIEILRAQCLSRGAAGIKGLAKVFQIMDDNGNKRLDFNEFKKGLHDYGVDIANADCSKLFEMFDKDRNGSIDFEEFLQLLRPPMSMSRRKTVMEAFRKLDKNGKGFVIVEDLKNLYSVKKHPKFISGEWNEERCLKEFLESFELNGHDEKVTEEEFISYYSGVSASIDNDAYFDLMMRKAWKL</sequence>
<proteinExistence type="predicted"/>
<dbReference type="EMBL" id="KB096983">
    <property type="protein sequence ID" value="ESO00246.1"/>
    <property type="molecule type" value="Genomic_DNA"/>
</dbReference>
<dbReference type="EMBL" id="AMQM01005548">
    <property type="status" value="NOT_ANNOTATED_CDS"/>
    <property type="molecule type" value="Genomic_DNA"/>
</dbReference>
<dbReference type="SMART" id="SM00054">
    <property type="entry name" value="EFh"/>
    <property type="match status" value="3"/>
</dbReference>
<dbReference type="PROSITE" id="PS00018">
    <property type="entry name" value="EF_HAND_1"/>
    <property type="match status" value="2"/>
</dbReference>
<dbReference type="KEGG" id="hro:HELRODRAFT_83340"/>
<evidence type="ECO:0000313" key="5">
    <source>
        <dbReference type="EMBL" id="ESO00246.1"/>
    </source>
</evidence>
<dbReference type="InParanoid" id="T1G545"/>
<evidence type="ECO:0000256" key="2">
    <source>
        <dbReference type="ARBA" id="ARBA00022737"/>
    </source>
</evidence>
<keyword evidence="3" id="KW-0106">Calcium</keyword>
<keyword evidence="1" id="KW-0479">Metal-binding</keyword>
<dbReference type="InterPro" id="IPR051581">
    <property type="entry name" value="Ca-bind"/>
</dbReference>
<keyword evidence="2" id="KW-0677">Repeat</keyword>
<dbReference type="Proteomes" id="UP000015101">
    <property type="component" value="Unassembled WGS sequence"/>
</dbReference>
<dbReference type="OrthoDB" id="444540at2759"/>
<dbReference type="CTD" id="20216193"/>
<accession>T1G545</accession>
<evidence type="ECO:0000256" key="3">
    <source>
        <dbReference type="ARBA" id="ARBA00022837"/>
    </source>
</evidence>
<dbReference type="InterPro" id="IPR002048">
    <property type="entry name" value="EF_hand_dom"/>
</dbReference>
<feature type="domain" description="EF-hand" evidence="4">
    <location>
        <begin position="111"/>
        <end position="146"/>
    </location>
</feature>
<gene>
    <name evidence="6" type="primary">20216193</name>
    <name evidence="5" type="ORF">HELRODRAFT_83340</name>
</gene>
<reference evidence="5 7" key="2">
    <citation type="journal article" date="2013" name="Nature">
        <title>Insights into bilaterian evolution from three spiralian genomes.</title>
        <authorList>
            <person name="Simakov O."/>
            <person name="Marletaz F."/>
            <person name="Cho S.J."/>
            <person name="Edsinger-Gonzales E."/>
            <person name="Havlak P."/>
            <person name="Hellsten U."/>
            <person name="Kuo D.H."/>
            <person name="Larsson T."/>
            <person name="Lv J."/>
            <person name="Arendt D."/>
            <person name="Savage R."/>
            <person name="Osoegawa K."/>
            <person name="de Jong P."/>
            <person name="Grimwood J."/>
            <person name="Chapman J.A."/>
            <person name="Shapiro H."/>
            <person name="Aerts A."/>
            <person name="Otillar R.P."/>
            <person name="Terry A.Y."/>
            <person name="Boore J.L."/>
            <person name="Grigoriev I.V."/>
            <person name="Lindberg D.R."/>
            <person name="Seaver E.C."/>
            <person name="Weisblat D.A."/>
            <person name="Putnam N.H."/>
            <person name="Rokhsar D.S."/>
        </authorList>
    </citation>
    <scope>NUCLEOTIDE SEQUENCE</scope>
</reference>
<dbReference type="InterPro" id="IPR011992">
    <property type="entry name" value="EF-hand-dom_pair"/>
</dbReference>
<dbReference type="InterPro" id="IPR018247">
    <property type="entry name" value="EF_Hand_1_Ca_BS"/>
</dbReference>
<evidence type="ECO:0000259" key="4">
    <source>
        <dbReference type="PROSITE" id="PS50222"/>
    </source>
</evidence>
<evidence type="ECO:0000313" key="6">
    <source>
        <dbReference type="EnsemblMetazoa" id="HelroP83340"/>
    </source>
</evidence>
<reference evidence="6" key="3">
    <citation type="submission" date="2015-06" db="UniProtKB">
        <authorList>
            <consortium name="EnsemblMetazoa"/>
        </authorList>
    </citation>
    <scope>IDENTIFICATION</scope>
</reference>
<feature type="domain" description="EF-hand" evidence="4">
    <location>
        <begin position="39"/>
        <end position="74"/>
    </location>
</feature>
<name>T1G545_HELRO</name>
<dbReference type="STRING" id="6412.T1G545"/>
<dbReference type="PANTHER" id="PTHR34524:SF6">
    <property type="entry name" value="CALCYPHOSINE LIKE"/>
    <property type="match status" value="1"/>
</dbReference>
<dbReference type="GO" id="GO:0005509">
    <property type="term" value="F:calcium ion binding"/>
    <property type="evidence" value="ECO:0007669"/>
    <property type="project" value="InterPro"/>
</dbReference>
<evidence type="ECO:0000313" key="7">
    <source>
        <dbReference type="Proteomes" id="UP000015101"/>
    </source>
</evidence>
<feature type="domain" description="EF-hand" evidence="4">
    <location>
        <begin position="75"/>
        <end position="110"/>
    </location>
</feature>
<dbReference type="Gene3D" id="1.10.238.10">
    <property type="entry name" value="EF-hand"/>
    <property type="match status" value="2"/>
</dbReference>
<organism evidence="6 7">
    <name type="scientific">Helobdella robusta</name>
    <name type="common">Californian leech</name>
    <dbReference type="NCBI Taxonomy" id="6412"/>
    <lineage>
        <taxon>Eukaryota</taxon>
        <taxon>Metazoa</taxon>
        <taxon>Spiralia</taxon>
        <taxon>Lophotrochozoa</taxon>
        <taxon>Annelida</taxon>
        <taxon>Clitellata</taxon>
        <taxon>Hirudinea</taxon>
        <taxon>Rhynchobdellida</taxon>
        <taxon>Glossiphoniidae</taxon>
        <taxon>Helobdella</taxon>
    </lineage>
</organism>
<protein>
    <recommendedName>
        <fullName evidence="4">EF-hand domain-containing protein</fullName>
    </recommendedName>
</protein>
<keyword evidence="7" id="KW-1185">Reference proteome</keyword>
<dbReference type="AlphaFoldDB" id="T1G545"/>
<dbReference type="FunCoup" id="T1G545">
    <property type="interactions" value="36"/>
</dbReference>
<dbReference type="SUPFAM" id="SSF47473">
    <property type="entry name" value="EF-hand"/>
    <property type="match status" value="1"/>
</dbReference>
<dbReference type="OMA" id="NSKHHPK"/>
<dbReference type="eggNOG" id="KOG0032">
    <property type="taxonomic scope" value="Eukaryota"/>
</dbReference>
<dbReference type="HOGENOM" id="CLU_036726_1_0_1"/>
<reference evidence="7" key="1">
    <citation type="submission" date="2012-12" db="EMBL/GenBank/DDBJ databases">
        <authorList>
            <person name="Hellsten U."/>
            <person name="Grimwood J."/>
            <person name="Chapman J.A."/>
            <person name="Shapiro H."/>
            <person name="Aerts A."/>
            <person name="Otillar R.P."/>
            <person name="Terry A.Y."/>
            <person name="Boore J.L."/>
            <person name="Simakov O."/>
            <person name="Marletaz F."/>
            <person name="Cho S.-J."/>
            <person name="Edsinger-Gonzales E."/>
            <person name="Havlak P."/>
            <person name="Kuo D.-H."/>
            <person name="Larsson T."/>
            <person name="Lv J."/>
            <person name="Arendt D."/>
            <person name="Savage R."/>
            <person name="Osoegawa K."/>
            <person name="de Jong P."/>
            <person name="Lindberg D.R."/>
            <person name="Seaver E.C."/>
            <person name="Weisblat D.A."/>
            <person name="Putnam N.H."/>
            <person name="Grigoriev I.V."/>
            <person name="Rokhsar D.S."/>
        </authorList>
    </citation>
    <scope>NUCLEOTIDE SEQUENCE</scope>
</reference>
<dbReference type="Pfam" id="PF13202">
    <property type="entry name" value="EF-hand_5"/>
    <property type="match status" value="1"/>
</dbReference>
<dbReference type="EnsemblMetazoa" id="HelroT83340">
    <property type="protein sequence ID" value="HelroP83340"/>
    <property type="gene ID" value="HelroG83340"/>
</dbReference>
<evidence type="ECO:0000256" key="1">
    <source>
        <dbReference type="ARBA" id="ARBA00022723"/>
    </source>
</evidence>
<dbReference type="PROSITE" id="PS50222">
    <property type="entry name" value="EF_HAND_2"/>
    <property type="match status" value="3"/>
</dbReference>
<dbReference type="PANTHER" id="PTHR34524">
    <property type="entry name" value="CALCYPHOSIN"/>
    <property type="match status" value="1"/>
</dbReference>